<sequence>MNITYLNPVIERLLQANKPMALGRVMQAMGDKMDSGQLLDKIKQTGGMNDQNEEAASVLLYTALNKVGDKGGISQNMIRRLTNDGLLSLVPEEQLMKVTDPGAAKQLLNRLYKQSGDTTDLDDVDDRSLIYKLAETGYGEAKDWSGDTIRGIGPKIMSFMPADFLKNLSPDAITNSISTLKDTKFETPLQAKSVADVYLESNGISNQDNGEQTPSGGLNLNSIISNLGPLAAFMNPGISKDGNFLTSIVNACSKLSLPAPLKAVAELLKQKTSDRGKKIDDLGYDDLKEMGVSLMKSGPPQLIDQAMKKRALSENDLNEISSGTSKAEQGGGLGGIFSGALFQGIIAQVSQYAVQYFTRGGKINFGGLPGAFLGALGIKGMNDMSTRDLDDAVDKLKNNPDSLDDAQKALLLKKLRDAGMMDTVDLPPEIRNLQPRKKGDDANYDNILDGLPSDAELRLAHGQGKRITASELERDKNLVGTLTPSQVNQINLEDIPAVLAVVRKSKDGPQAQTLEALSKRFAEYVRSKSEDYDSPDKKLLKYMSAAEVSKLPATVLAYFIDHRQTSKLPPDVRKEIMIAMGELSTKDHAAIPGKTRNEIILQGLDALDKMTGGGSKKIDVPELAAIGQGVSDLPADEIEKLTPVALESAIQVIQGTSDDDDDGLKQRACLQPDQRRAWRKKVIATYGDPASWDAATVSSLCCTLGILEEGDLRTIAPDALVTCQCISDAKPPSHLSELKKSLDANCKHELGDEAFEQPKKVVEKVKSELAFDLDDLESQIISRRRRRNVDSLNCFKVRLTGSGSAFSKEQLETLAEGELHNCIYELGADPLPVENARVIWKKLLASKNNQVKAEDIHYAGYILSGITINDVNELDLADPDIVLAFGKPLGLSKNVLEKLAMRLEQVKDKPVTQFDSEDLVVANNILCGFSSEQLTEIDPDLFRESLPVLKNIDPSCEQTRLAALAAVAVKPEAFGDPKNWTAADVRGVGTILNGVPLSLVSTIPAESFLGVTPTVAGAMPETVLKELNAEQIANIPRFSAQAMSAEQVDAIDSDARDTLLSIIKGPISSSGFSIQPQSQAFFFTATTLLILRTAISCNVL</sequence>
<reference evidence="3 4" key="1">
    <citation type="submission" date="2024-08" db="EMBL/GenBank/DDBJ databases">
        <authorList>
            <person name="Cucini C."/>
            <person name="Frati F."/>
        </authorList>
    </citation>
    <scope>NUCLEOTIDE SEQUENCE [LARGE SCALE GENOMIC DNA]</scope>
</reference>
<proteinExistence type="predicted"/>
<evidence type="ECO:0000256" key="1">
    <source>
        <dbReference type="ARBA" id="ARBA00022729"/>
    </source>
</evidence>
<keyword evidence="1" id="KW-0732">Signal</keyword>
<dbReference type="InterPro" id="IPR026664">
    <property type="entry name" value="Stereocilin-rel"/>
</dbReference>
<gene>
    <name evidence="3" type="ORF">ODALV1_LOCUS8252</name>
</gene>
<keyword evidence="2" id="KW-0325">Glycoprotein</keyword>
<accession>A0ABP1Q7N5</accession>
<evidence type="ECO:0000313" key="4">
    <source>
        <dbReference type="Proteomes" id="UP001642540"/>
    </source>
</evidence>
<dbReference type="PANTHER" id="PTHR23412:SF17">
    <property type="entry name" value="OTOANCORIN"/>
    <property type="match status" value="1"/>
</dbReference>
<organism evidence="3 4">
    <name type="scientific">Orchesella dallaii</name>
    <dbReference type="NCBI Taxonomy" id="48710"/>
    <lineage>
        <taxon>Eukaryota</taxon>
        <taxon>Metazoa</taxon>
        <taxon>Ecdysozoa</taxon>
        <taxon>Arthropoda</taxon>
        <taxon>Hexapoda</taxon>
        <taxon>Collembola</taxon>
        <taxon>Entomobryomorpha</taxon>
        <taxon>Entomobryoidea</taxon>
        <taxon>Orchesellidae</taxon>
        <taxon>Orchesellinae</taxon>
        <taxon>Orchesella</taxon>
    </lineage>
</organism>
<dbReference type="Proteomes" id="UP001642540">
    <property type="component" value="Unassembled WGS sequence"/>
</dbReference>
<evidence type="ECO:0000313" key="3">
    <source>
        <dbReference type="EMBL" id="CAL8092541.1"/>
    </source>
</evidence>
<dbReference type="EMBL" id="CAXLJM020000025">
    <property type="protein sequence ID" value="CAL8092541.1"/>
    <property type="molecule type" value="Genomic_DNA"/>
</dbReference>
<evidence type="ECO:0000256" key="2">
    <source>
        <dbReference type="ARBA" id="ARBA00023180"/>
    </source>
</evidence>
<protein>
    <submittedName>
        <fullName evidence="3">Uncharacterized protein</fullName>
    </submittedName>
</protein>
<comment type="caution">
    <text evidence="3">The sequence shown here is derived from an EMBL/GenBank/DDBJ whole genome shotgun (WGS) entry which is preliminary data.</text>
</comment>
<dbReference type="PANTHER" id="PTHR23412">
    <property type="entry name" value="STEREOCILIN RELATED"/>
    <property type="match status" value="1"/>
</dbReference>
<keyword evidence="4" id="KW-1185">Reference proteome</keyword>
<name>A0ABP1Q7N5_9HEXA</name>